<evidence type="ECO:0000256" key="2">
    <source>
        <dbReference type="ARBA" id="ARBA00022737"/>
    </source>
</evidence>
<dbReference type="PANTHER" id="PTHR47870">
    <property type="entry name" value="CYTOCHROME C-TYPE BIOGENESIS PROTEIN CCMH"/>
    <property type="match status" value="1"/>
</dbReference>
<proteinExistence type="predicted"/>
<dbReference type="NCBIfam" id="TIGR03142">
    <property type="entry name" value="cytochro_ccmI"/>
    <property type="match status" value="1"/>
</dbReference>
<evidence type="ECO:0000256" key="3">
    <source>
        <dbReference type="ARBA" id="ARBA00022748"/>
    </source>
</evidence>
<keyword evidence="2" id="KW-0677">Repeat</keyword>
<keyword evidence="6" id="KW-0812">Transmembrane</keyword>
<dbReference type="PANTHER" id="PTHR47870:SF1">
    <property type="entry name" value="CYTOCHROME C-TYPE BIOGENESIS PROTEIN CCMH"/>
    <property type="match status" value="1"/>
</dbReference>
<dbReference type="InterPro" id="IPR011990">
    <property type="entry name" value="TPR-like_helical_dom_sf"/>
</dbReference>
<sequence length="400" mass="44543">MMWYAVLAALLVVAVLILVWVRRQQSAAYSIQASNRTLYEARRRELEGERNEGTLSESDYDHALLELQKSFIAENDDDEKPVREEAANMWLPAGLLVALVLVLYFVVGDSWKLQRQADDAMLALPELSERILGNGSEQPSMEEVETFALGLRQRLDQQPDAGAWLLYGRVMMQMREIEQAIEAYERSLRLDPNRTATLITHAQALIMMGSDNDLARAAGNIRQVLDADAMNAEALGLLGVVAFERGDYAQAKQAWEITLQLLDSNDPRYAAIETSLAQVETRLSGDLVYLTVTVDISETLRNEMPPQANLFVFVRDPDGSRAPAAVIRQPVSDFPVTLTLTENDAMVDGHTLATIESWLVSARLTTAETIEIGPGVMEARPRLLETESGQQVNLTITEMH</sequence>
<keyword evidence="3" id="KW-0201">Cytochrome c-type biogenesis</keyword>
<keyword evidence="6" id="KW-0472">Membrane</keyword>
<evidence type="ECO:0000313" key="10">
    <source>
        <dbReference type="Proteomes" id="UP000287823"/>
    </source>
</evidence>
<dbReference type="InterPro" id="IPR019734">
    <property type="entry name" value="TPR_rpt"/>
</dbReference>
<dbReference type="Gene3D" id="1.25.40.10">
    <property type="entry name" value="Tetratricopeptide repeat domain"/>
    <property type="match status" value="1"/>
</dbReference>
<dbReference type="InterPro" id="IPR056412">
    <property type="entry name" value="Ig_CycH"/>
</dbReference>
<dbReference type="GO" id="GO:0005886">
    <property type="term" value="C:plasma membrane"/>
    <property type="evidence" value="ECO:0007669"/>
    <property type="project" value="TreeGrafter"/>
</dbReference>
<accession>A0A432WCY8</accession>
<dbReference type="InterPro" id="IPR017560">
    <property type="entry name" value="Cyt_c_biogenesis_CcmI"/>
</dbReference>
<reference evidence="9 10" key="1">
    <citation type="journal article" date="2011" name="Front. Microbiol.">
        <title>Genomic signatures of strain selection and enhancement in Bacillus atrophaeus var. globigii, a historical biowarfare simulant.</title>
        <authorList>
            <person name="Gibbons H.S."/>
            <person name="Broomall S.M."/>
            <person name="McNew L.A."/>
            <person name="Daligault H."/>
            <person name="Chapman C."/>
            <person name="Bruce D."/>
            <person name="Karavis M."/>
            <person name="Krepps M."/>
            <person name="McGregor P.A."/>
            <person name="Hong C."/>
            <person name="Park K.H."/>
            <person name="Akmal A."/>
            <person name="Feldman A."/>
            <person name="Lin J.S."/>
            <person name="Chang W.E."/>
            <person name="Higgs B.W."/>
            <person name="Demirev P."/>
            <person name="Lindquist J."/>
            <person name="Liem A."/>
            <person name="Fochler E."/>
            <person name="Read T.D."/>
            <person name="Tapia R."/>
            <person name="Johnson S."/>
            <person name="Bishop-Lilly K.A."/>
            <person name="Detter C."/>
            <person name="Han C."/>
            <person name="Sozhamannan S."/>
            <person name="Rosenzweig C.N."/>
            <person name="Skowronski E.W."/>
        </authorList>
    </citation>
    <scope>NUCLEOTIDE SEQUENCE [LARGE SCALE GENOMIC DNA]</scope>
    <source>
        <strain evidence="9 10">Y4G10-17</strain>
    </source>
</reference>
<keyword evidence="10" id="KW-1185">Reference proteome</keyword>
<evidence type="ECO:0000256" key="5">
    <source>
        <dbReference type="PROSITE-ProRule" id="PRU00339"/>
    </source>
</evidence>
<comment type="caution">
    <text evidence="9">The sequence shown here is derived from an EMBL/GenBank/DDBJ whole genome shotgun (WGS) entry which is preliminary data.</text>
</comment>
<evidence type="ECO:0000313" key="9">
    <source>
        <dbReference type="EMBL" id="RUO30269.1"/>
    </source>
</evidence>
<dbReference type="GO" id="GO:0030313">
    <property type="term" value="C:cell envelope"/>
    <property type="evidence" value="ECO:0007669"/>
    <property type="project" value="UniProtKB-SubCell"/>
</dbReference>
<keyword evidence="4 5" id="KW-0802">TPR repeat</keyword>
<dbReference type="Proteomes" id="UP000287823">
    <property type="component" value="Unassembled WGS sequence"/>
</dbReference>
<keyword evidence="6" id="KW-1133">Transmembrane helix</keyword>
<evidence type="ECO:0000256" key="1">
    <source>
        <dbReference type="ARBA" id="ARBA00004196"/>
    </source>
</evidence>
<protein>
    <submittedName>
        <fullName evidence="9">C-type cytochrome biogenesis protein CcmI</fullName>
    </submittedName>
</protein>
<dbReference type="SUPFAM" id="SSF48452">
    <property type="entry name" value="TPR-like"/>
    <property type="match status" value="1"/>
</dbReference>
<feature type="transmembrane region" description="Helical" evidence="6">
    <location>
        <begin position="89"/>
        <end position="107"/>
    </location>
</feature>
<comment type="subcellular location">
    <subcellularLocation>
        <location evidence="1">Cell envelope</location>
    </subcellularLocation>
</comment>
<dbReference type="PROSITE" id="PS50005">
    <property type="entry name" value="TPR"/>
    <property type="match status" value="1"/>
</dbReference>
<feature type="repeat" description="TPR" evidence="5">
    <location>
        <begin position="161"/>
        <end position="194"/>
    </location>
</feature>
<dbReference type="InterPro" id="IPR051263">
    <property type="entry name" value="C-type_cytochrome_biogenesis"/>
</dbReference>
<feature type="domain" description="Cytochrome c-type biogenesis protein H TPR" evidence="8">
    <location>
        <begin position="115"/>
        <end position="269"/>
    </location>
</feature>
<dbReference type="AlphaFoldDB" id="A0A432WCY8"/>
<dbReference type="GO" id="GO:0017004">
    <property type="term" value="P:cytochrome complex assembly"/>
    <property type="evidence" value="ECO:0007669"/>
    <property type="project" value="UniProtKB-KW"/>
</dbReference>
<dbReference type="Pfam" id="PF23914">
    <property type="entry name" value="TPR_CcmH_CycH"/>
    <property type="match status" value="1"/>
</dbReference>
<dbReference type="Pfam" id="PF23892">
    <property type="entry name" value="Ig_CycH"/>
    <property type="match status" value="1"/>
</dbReference>
<dbReference type="RefSeq" id="WP_126799748.1">
    <property type="nucleotide sequence ID" value="NZ_PIPO01000006.1"/>
</dbReference>
<evidence type="ECO:0000259" key="8">
    <source>
        <dbReference type="Pfam" id="PF23914"/>
    </source>
</evidence>
<dbReference type="PROSITE" id="PS50293">
    <property type="entry name" value="TPR_REGION"/>
    <property type="match status" value="1"/>
</dbReference>
<dbReference type="EMBL" id="PIPO01000006">
    <property type="protein sequence ID" value="RUO30269.1"/>
    <property type="molecule type" value="Genomic_DNA"/>
</dbReference>
<name>A0A432WCY8_9GAMM</name>
<dbReference type="InterPro" id="IPR056413">
    <property type="entry name" value="TPR_CcmH_CycH"/>
</dbReference>
<evidence type="ECO:0000256" key="6">
    <source>
        <dbReference type="SAM" id="Phobius"/>
    </source>
</evidence>
<dbReference type="SMART" id="SM00028">
    <property type="entry name" value="TPR"/>
    <property type="match status" value="2"/>
</dbReference>
<feature type="domain" description="Cytochrome c-type biogenesis protein H Ig-like" evidence="7">
    <location>
        <begin position="290"/>
        <end position="396"/>
    </location>
</feature>
<evidence type="ECO:0000259" key="7">
    <source>
        <dbReference type="Pfam" id="PF23892"/>
    </source>
</evidence>
<gene>
    <name evidence="9" type="primary">ccmI</name>
    <name evidence="9" type="ORF">CWE14_12905</name>
</gene>
<evidence type="ECO:0000256" key="4">
    <source>
        <dbReference type="ARBA" id="ARBA00022803"/>
    </source>
</evidence>
<organism evidence="9 10">
    <name type="scientific">Aliidiomarina soli</name>
    <dbReference type="NCBI Taxonomy" id="1928574"/>
    <lineage>
        <taxon>Bacteria</taxon>
        <taxon>Pseudomonadati</taxon>
        <taxon>Pseudomonadota</taxon>
        <taxon>Gammaproteobacteria</taxon>
        <taxon>Alteromonadales</taxon>
        <taxon>Idiomarinaceae</taxon>
        <taxon>Aliidiomarina</taxon>
    </lineage>
</organism>